<sequence length="66" mass="6923">MTAKCKHCGQAITDGEHPVHTAGDYRGKNRCCPGDSGLPYGYEAAPEGAECSYPCLGASPTEPNNH</sequence>
<proteinExistence type="predicted"/>
<dbReference type="Proteomes" id="UP000226079">
    <property type="component" value="Unassembled WGS sequence"/>
</dbReference>
<protein>
    <submittedName>
        <fullName evidence="1">Uncharacterized protein</fullName>
    </submittedName>
</protein>
<name>A0A2A9CP81_9ACTN</name>
<accession>A0A2A9CP81</accession>
<organism evidence="1 2">
    <name type="scientific">Propionicimonas paludicola</name>
    <dbReference type="NCBI Taxonomy" id="185243"/>
    <lineage>
        <taxon>Bacteria</taxon>
        <taxon>Bacillati</taxon>
        <taxon>Actinomycetota</taxon>
        <taxon>Actinomycetes</taxon>
        <taxon>Propionibacteriales</taxon>
        <taxon>Nocardioidaceae</taxon>
        <taxon>Propionicimonas</taxon>
    </lineage>
</organism>
<reference evidence="1 2" key="1">
    <citation type="submission" date="2017-10" db="EMBL/GenBank/DDBJ databases">
        <title>Sequencing the genomes of 1000 actinobacteria strains.</title>
        <authorList>
            <person name="Klenk H.-P."/>
        </authorList>
    </citation>
    <scope>NUCLEOTIDE SEQUENCE [LARGE SCALE GENOMIC DNA]</scope>
    <source>
        <strain evidence="1 2">DSM 15597</strain>
    </source>
</reference>
<dbReference type="EMBL" id="PDJC01000001">
    <property type="protein sequence ID" value="PFG16267.1"/>
    <property type="molecule type" value="Genomic_DNA"/>
</dbReference>
<dbReference type="AlphaFoldDB" id="A0A2A9CP81"/>
<evidence type="ECO:0000313" key="2">
    <source>
        <dbReference type="Proteomes" id="UP000226079"/>
    </source>
</evidence>
<evidence type="ECO:0000313" key="1">
    <source>
        <dbReference type="EMBL" id="PFG16267.1"/>
    </source>
</evidence>
<gene>
    <name evidence="1" type="ORF">ATK74_0801</name>
</gene>
<comment type="caution">
    <text evidence="1">The sequence shown here is derived from an EMBL/GenBank/DDBJ whole genome shotgun (WGS) entry which is preliminary data.</text>
</comment>
<keyword evidence="2" id="KW-1185">Reference proteome</keyword>